<feature type="transmembrane region" description="Helical" evidence="2">
    <location>
        <begin position="616"/>
        <end position="642"/>
    </location>
</feature>
<feature type="compositionally biased region" description="Gly residues" evidence="1">
    <location>
        <begin position="168"/>
        <end position="177"/>
    </location>
</feature>
<dbReference type="Ensembl" id="ENSGMOT00000061571.1">
    <property type="protein sequence ID" value="ENSGMOP00000066104.1"/>
    <property type="gene ID" value="ENSGMOG00000000674.2"/>
</dbReference>
<keyword evidence="2" id="KW-0472">Membrane</keyword>
<feature type="compositionally biased region" description="Low complexity" evidence="1">
    <location>
        <begin position="386"/>
        <end position="412"/>
    </location>
</feature>
<dbReference type="AlphaFoldDB" id="A0A8C5FWE6"/>
<feature type="region of interest" description="Disordered" evidence="1">
    <location>
        <begin position="155"/>
        <end position="193"/>
    </location>
</feature>
<dbReference type="GeneTree" id="ENSGT00940000163681"/>
<keyword evidence="2" id="KW-0812">Transmembrane</keyword>
<feature type="region of interest" description="Disordered" evidence="1">
    <location>
        <begin position="771"/>
        <end position="798"/>
    </location>
</feature>
<feature type="region of interest" description="Disordered" evidence="1">
    <location>
        <begin position="225"/>
        <end position="250"/>
    </location>
</feature>
<evidence type="ECO:0000313" key="4">
    <source>
        <dbReference type="Proteomes" id="UP000694546"/>
    </source>
</evidence>
<proteinExistence type="predicted"/>
<reference evidence="3" key="1">
    <citation type="submission" date="2025-08" db="UniProtKB">
        <authorList>
            <consortium name="Ensembl"/>
        </authorList>
    </citation>
    <scope>IDENTIFICATION</scope>
</reference>
<keyword evidence="2" id="KW-1133">Transmembrane helix</keyword>
<keyword evidence="4" id="KW-1185">Reference proteome</keyword>
<evidence type="ECO:0000313" key="3">
    <source>
        <dbReference type="Ensembl" id="ENSGMOP00000066104.1"/>
    </source>
</evidence>
<feature type="transmembrane region" description="Helical" evidence="2">
    <location>
        <begin position="527"/>
        <end position="547"/>
    </location>
</feature>
<dbReference type="PANTHER" id="PTHR33862:SF3">
    <property type="entry name" value="OROFACIAL CLEFT 1 CANDIDATE GENE 1 PROTEIN"/>
    <property type="match status" value="1"/>
</dbReference>
<name>A0A8C5FWE6_GADMO</name>
<feature type="region of interest" description="Disordered" evidence="1">
    <location>
        <begin position="1"/>
        <end position="65"/>
    </location>
</feature>
<feature type="compositionally biased region" description="Basic and acidic residues" evidence="1">
    <location>
        <begin position="235"/>
        <end position="250"/>
    </location>
</feature>
<protein>
    <submittedName>
        <fullName evidence="3">Uncharacterized protein</fullName>
    </submittedName>
</protein>
<feature type="region of interest" description="Disordered" evidence="1">
    <location>
        <begin position="368"/>
        <end position="432"/>
    </location>
</feature>
<dbReference type="PANTHER" id="PTHR33862">
    <property type="entry name" value="OROFACIAL CLEFT 1 CANDIDATE GENE 1 PROTEIN"/>
    <property type="match status" value="1"/>
</dbReference>
<reference evidence="3" key="2">
    <citation type="submission" date="2025-09" db="UniProtKB">
        <authorList>
            <consortium name="Ensembl"/>
        </authorList>
    </citation>
    <scope>IDENTIFICATION</scope>
</reference>
<dbReference type="InterPro" id="IPR031390">
    <property type="entry name" value="OFCC1"/>
</dbReference>
<sequence>FSFLSRDGTARVNTQDEPELSMPFPRTLLAPRDEEDSRVKPGGAWHQPHRGARAGGQGPSLRHSTAQNEAGALAWVGTGPGDGATELGTDGTLLPRETGPAPMLIPCYAQQLRERVLPDMITLGSLSLQQVRATKRNICVILPYSPARRPCPLWTLSENRRHPSTKLSGGGGGGGGGGEEEEEEASSREEPHQPIDVRVRCLRAVRDKLPRGLYTVSLSLHARLGGPALTQPGADSDRAAENTTEPAEHGGRYYDTALHFNQSTRMDLPCNVVPSAVLLFRLVALPSGALSQGSSVVAWGAFPVCGASLSPLQGRFKTPLLRGQPRPQLDQFRKIEALMCSDLDHWLCNLYFQVCVCPWEATSSALEQQQQQQEQPSPRGSPLHLSADSACSSSSLPGREGSSTGSTPTPTTNRAHPHKHNGPIPGGPRDPRLSDRTRLALRMLPSELGLPLPWRRRRGGRVHCSARRLGLIIPLLALMWFARLYLHYCSQWLFLQAMAVPVNKFEFHAHTVDLVYQNSLLHTREELALVVAGPLTLNAVTFLLVLIRRGCQQIFGSLPSFTSDFIMAQGVWTVLDPGAVLAVDAVLGRLAYSPDRPVGDAAKLYWHFLRNSQSGAAGVVITLFLYAVLLLLSVTILFIYLLRFHNDGRMLDTFQRLSAREGDYFLPRDLELSNQELSHIVKKAEQWRGFNGERRKVRAQTQHCSVPHKPPPPPLPSTSSSTHVSIYTLYLSGLRQRYRHFLRQADGSIVEVRGTPVFIRSSVHTHVHVDVKDSERGSESIIGRKGEEKQKEKENLYF</sequence>
<evidence type="ECO:0000256" key="1">
    <source>
        <dbReference type="SAM" id="MobiDB-lite"/>
    </source>
</evidence>
<evidence type="ECO:0000256" key="2">
    <source>
        <dbReference type="SAM" id="Phobius"/>
    </source>
</evidence>
<organism evidence="3 4">
    <name type="scientific">Gadus morhua</name>
    <name type="common">Atlantic cod</name>
    <dbReference type="NCBI Taxonomy" id="8049"/>
    <lineage>
        <taxon>Eukaryota</taxon>
        <taxon>Metazoa</taxon>
        <taxon>Chordata</taxon>
        <taxon>Craniata</taxon>
        <taxon>Vertebrata</taxon>
        <taxon>Euteleostomi</taxon>
        <taxon>Actinopterygii</taxon>
        <taxon>Neopterygii</taxon>
        <taxon>Teleostei</taxon>
        <taxon>Neoteleostei</taxon>
        <taxon>Acanthomorphata</taxon>
        <taxon>Zeiogadaria</taxon>
        <taxon>Gadariae</taxon>
        <taxon>Gadiformes</taxon>
        <taxon>Gadoidei</taxon>
        <taxon>Gadidae</taxon>
        <taxon>Gadus</taxon>
    </lineage>
</organism>
<dbReference type="Proteomes" id="UP000694546">
    <property type="component" value="Chromosome 23"/>
</dbReference>
<accession>A0A8C5FWE6</accession>